<proteinExistence type="predicted"/>
<protein>
    <submittedName>
        <fullName evidence="2">Uncharacterized protein</fullName>
    </submittedName>
</protein>
<feature type="region of interest" description="Disordered" evidence="1">
    <location>
        <begin position="935"/>
        <end position="961"/>
    </location>
</feature>
<gene>
    <name evidence="2" type="ORF">DHA2_137748</name>
</gene>
<dbReference type="VEuPathDB" id="GiardiaDB:GL50581_4109"/>
<comment type="caution">
    <text evidence="2">The sequence shown here is derived from an EMBL/GenBank/DDBJ whole genome shotgun (WGS) entry which is preliminary data.</text>
</comment>
<dbReference type="VEuPathDB" id="GiardiaDB:DHA2_137748"/>
<dbReference type="VEuPathDB" id="GiardiaDB:QR46_0077"/>
<sequence length="2266" mass="252348">MPRFCSVNKLQLILRMEATLFDPKRCQGVDHDNGVFVSSSKGVSSSGKMLIPRCQLVNDAHGYNIKAADAVGEVASESALPSPKTCNLSMADFTGKGVSKDSFPFTPPSRSLSSSGVTSPVYCNPLACMSTRLSRTHLRNNPKNVKEGTMSTGNSDYTIEESSSMLAVTNEEQYTIEMDSLVNPDISCTSVYTEYDDYLGDLDDPAQLYECRPYYIPTNIRISATLCGLISNLTVDELEAQAPKLPLLFPSGCHKAKHIWGTIYQEAREVLRGTQVSSQLPPFHLLFPCLFPEPLSKPEVMELWVHIIILLHYSITHEAWFSVLTADSESPLECDTPIDDSFTGLRQLTNVERFLEWLHIESRHTSSLGRTEEHSISGLLLRNKAGSTAPSIPKASSSSQLLWFQDAQFQPCQQQLFGKFKGKTKTPLPDERLDSERASPCHTNGLVDNPGAFYFDTDLGTSLQGSYEEKCASTGAQISREPRRSTIPDHDDRSSDLYFRVFFSGIFGLKYLKPINRGDLKLLEEKYFRSIVVDGSILLLVLKARGAFTLGFSFLMTYRLQRLALSLHWEDELLLPNVEILLSSQSPAVDLDFADFSLIKQTKPVFTNRSSLNDNSVESDPVCEDVGLTVDNLSVYPISSDTSLSAKVFNSRITYAIQDVLEGGMYDVLSKLTDLDLLANRPISLISNMSKQGRSKTDNTVLRSVCQTVAIPKLICSTDLFVLERNVLPIVQNMDTDPTLVQHLIRLIETLRAPLNFETSSSPRTVQYRYAGENITLPSVPGCYLICQYLCKGHWRISITPPGQALSILPRFFGFYDYVYIKPDFTSVISNPFLSLLSKDYSREQEWHRIMIIPKLRSAMVHCAATPAAIAAVVRTLSGVQRHRQILKYLLIENLFDPILSTVESPVMGPADSGSVKLSLKKEKPGGLRMINVKSKKDVSGAESKHTSPHAEHMETPSNLQQSLQLPLPLHPTSPHQVISPRVLDNDIPEVIKTPPKLQMPEHDTLGTPYYTSKKRSSHINHIDTENTQSVASVISRTIPSWKVSSAWSNPPSVTSQETEVISMMTTLKKNDIRSVITFDLMLPLSTSTITDLPKRYAECMRKCDRVVKAGLTNLRVSLPQSTISYYSCLKKTPTTLTTVGSSGSLSSNSQTAAANLTPKILMSNICDCTTPTQTQAAGGSPTDKITRLLLDYSNNKTWTLLLDELFIIHYKYGFAGVVLRGIDYPYFLSQPLLPSIKLSLLRKLTIDIWSRVPNLILFAFAGDATHACTLMKAGIIPIVRDYNKCDLNELDRFTIQGMNEPVNLTAEAIRHSIVSVSAHNFNRSASQDQLVNISQSNSRDGRLTPFFKEPFSFHSICSMFLHKPLSLFTIDDINMKSGIDVHRAIESMHRANNTISFCKAIHNTMAAPDPAYTKESLKQQKPSLYTQMEYPAILDLLGQITMAEFVRHVCVNDINQMCGSGLCYGVYKDSPSTLTVIISNVGSTRPFLVSIPDICTIMGCDPMSFIQLTYRYQGSVRTSVAYNAVYDEPILNFNKPLTTDKTNRKGKKTGNKSATQSSDTFEGESKDDELMHPYRSYTASHVDLSSMTMADLRRTSYLNGSYDYSVAKFQKIKMLSTHWNCSILTAGVVAYGGVVVTAPSCSIFAIKISLVPDSALRFVRPIKSAESCYDSESFVRSLLNAFMTSAVFADKQAISSTSQSFKLQPTQHACSAQDLELYIRDMCCCLTDTILCMSDADTIQKSQSVINVVAHSQFAVLLLAASHRLVYHEGKEDSPISNSLSRQTAKRGVRSLLLMKSPLGKEIVEAKSHTSNLPNVKKGIDMMELMRIVPRYVLELLAGALEANSPTIWSIPMHALVDGARSILSFLYPHIKKSAKYSENRDSSGLLLKSIHIPDVIIIASRLSNFIAVKALFLAESGYSVSLYAPLYETPQGQESIPSHILGDISYTGETYRNEYLWHNFGIHYLRRRLSMGTTLEVTLLHSFEFFYDSFHDKNIALNDKEKCLSEIVIDEETNNVYSVYKYKEHIVYNDSSDDRSIDTPINNGGGLVPLLDGNEGQQFAEKSLLRAKVLADFVKHKYRLYENQTGIAPRMIISTPGIGANAALSLAIAFGSQQVRSLKLTDGANEHSTCDIDESCGVTSEYTFISRPKMVLLMTPNVRSLLEYMYDLLGVKFLDYGKIFDLIKQLGIPDTGILDSFHPYILYNSRAAVLDFDVICGDFDSINVLKKTPWISWALSNKEIVVNDDETALLIKYVQLLTDLIEKQ</sequence>
<dbReference type="VEuPathDB" id="GiardiaDB:QR46_0076"/>
<evidence type="ECO:0000313" key="3">
    <source>
        <dbReference type="Proteomes" id="UP000018320"/>
    </source>
</evidence>
<evidence type="ECO:0000256" key="1">
    <source>
        <dbReference type="SAM" id="MobiDB-lite"/>
    </source>
</evidence>
<reference evidence="2 3" key="2">
    <citation type="journal article" date="2013" name="Genome Biol. Evol.">
        <title>Genome sequencing of Giardia lamblia genotypes A2 and B isolates (DH and GS) and comparative analysis with the genomes of genotypes A1 and E (WB and Pig).</title>
        <authorList>
            <person name="Adam R.D."/>
            <person name="Dahlstrom E.W."/>
            <person name="Martens C.A."/>
            <person name="Bruno D.P."/>
            <person name="Barbian K.D."/>
            <person name="Ricklefs S.M."/>
            <person name="Hernandez M.M."/>
            <person name="Narla N.P."/>
            <person name="Patel R.B."/>
            <person name="Porcella S.F."/>
            <person name="Nash T.E."/>
        </authorList>
    </citation>
    <scope>NUCLEOTIDE SEQUENCE [LARGE SCALE GENOMIC DNA]</scope>
    <source>
        <strain evidence="2 3">DH</strain>
    </source>
</reference>
<organism evidence="2 3">
    <name type="scientific">Giardia intestinalis</name>
    <name type="common">Giardia lamblia</name>
    <dbReference type="NCBI Taxonomy" id="5741"/>
    <lineage>
        <taxon>Eukaryota</taxon>
        <taxon>Metamonada</taxon>
        <taxon>Diplomonadida</taxon>
        <taxon>Hexamitidae</taxon>
        <taxon>Giardiinae</taxon>
        <taxon>Giardia</taxon>
    </lineage>
</organism>
<name>V6TLE4_GIAIN</name>
<dbReference type="VEuPathDB" id="GiardiaDB:GL50803_00137748"/>
<evidence type="ECO:0000313" key="2">
    <source>
        <dbReference type="EMBL" id="ESU39561.1"/>
    </source>
</evidence>
<reference evidence="3" key="1">
    <citation type="submission" date="2012-02" db="EMBL/GenBank/DDBJ databases">
        <title>Genome sequencing of Giardia lamblia Genotypes A2 and B isolates (DH and GS) and comparative analysis with the genomes of Genotypes A1 and E (WB and Pig).</title>
        <authorList>
            <person name="Adam R."/>
            <person name="Dahlstrom E."/>
            <person name="Martens C."/>
            <person name="Bruno D."/>
            <person name="Barbian K."/>
            <person name="Porcella S.F."/>
            <person name="Nash T."/>
        </authorList>
    </citation>
    <scope>NUCLEOTIDE SEQUENCE</scope>
    <source>
        <strain evidence="3">DH</strain>
    </source>
</reference>
<feature type="region of interest" description="Disordered" evidence="1">
    <location>
        <begin position="1538"/>
        <end position="1567"/>
    </location>
</feature>
<feature type="compositionally biased region" description="Basic and acidic residues" evidence="1">
    <location>
        <begin position="935"/>
        <end position="955"/>
    </location>
</feature>
<accession>V6TLE4</accession>
<dbReference type="EMBL" id="AHGT01000002">
    <property type="protein sequence ID" value="ESU39561.1"/>
    <property type="molecule type" value="Genomic_DNA"/>
</dbReference>
<dbReference type="Proteomes" id="UP000018320">
    <property type="component" value="Unassembled WGS sequence"/>
</dbReference>